<proteinExistence type="predicted"/>
<keyword evidence="7" id="KW-1185">Reference proteome</keyword>
<dbReference type="InterPro" id="IPR032808">
    <property type="entry name" value="DoxX"/>
</dbReference>
<evidence type="ECO:0000256" key="4">
    <source>
        <dbReference type="ARBA" id="ARBA00023136"/>
    </source>
</evidence>
<evidence type="ECO:0000256" key="3">
    <source>
        <dbReference type="ARBA" id="ARBA00022989"/>
    </source>
</evidence>
<evidence type="ECO:0008006" key="8">
    <source>
        <dbReference type="Google" id="ProtNLM"/>
    </source>
</evidence>
<dbReference type="RefSeq" id="WP_338528648.1">
    <property type="nucleotide sequence ID" value="NZ_CP030941.1"/>
</dbReference>
<comment type="subcellular location">
    <subcellularLocation>
        <location evidence="1">Membrane</location>
        <topology evidence="1">Multi-pass membrane protein</topology>
    </subcellularLocation>
</comment>
<keyword evidence="4 5" id="KW-0472">Membrane</keyword>
<feature type="transmembrane region" description="Helical" evidence="5">
    <location>
        <begin position="73"/>
        <end position="91"/>
    </location>
</feature>
<dbReference type="Proteomes" id="UP001342418">
    <property type="component" value="Chromosome"/>
</dbReference>
<feature type="transmembrane region" description="Helical" evidence="5">
    <location>
        <begin position="6"/>
        <end position="25"/>
    </location>
</feature>
<keyword evidence="3 5" id="KW-1133">Transmembrane helix</keyword>
<feature type="transmembrane region" description="Helical" evidence="5">
    <location>
        <begin position="45"/>
        <end position="67"/>
    </location>
</feature>
<protein>
    <recommendedName>
        <fullName evidence="8">DoxX family protein</fullName>
    </recommendedName>
</protein>
<evidence type="ECO:0000256" key="5">
    <source>
        <dbReference type="SAM" id="Phobius"/>
    </source>
</evidence>
<dbReference type="EMBL" id="CP030941">
    <property type="protein sequence ID" value="UUP16207.1"/>
    <property type="molecule type" value="Genomic_DNA"/>
</dbReference>
<dbReference type="Pfam" id="PF07681">
    <property type="entry name" value="DoxX"/>
    <property type="match status" value="1"/>
</dbReference>
<keyword evidence="2 5" id="KW-0812">Transmembrane</keyword>
<evidence type="ECO:0000256" key="1">
    <source>
        <dbReference type="ARBA" id="ARBA00004141"/>
    </source>
</evidence>
<evidence type="ECO:0000256" key="2">
    <source>
        <dbReference type="ARBA" id="ARBA00022692"/>
    </source>
</evidence>
<name>A0ABY5MEH7_9HYPH</name>
<evidence type="ECO:0000313" key="6">
    <source>
        <dbReference type="EMBL" id="UUP16207.1"/>
    </source>
</evidence>
<organism evidence="6 7">
    <name type="scientific">Nitratireductor thuwali</name>
    <dbReference type="NCBI Taxonomy" id="2267699"/>
    <lineage>
        <taxon>Bacteria</taxon>
        <taxon>Pseudomonadati</taxon>
        <taxon>Pseudomonadota</taxon>
        <taxon>Alphaproteobacteria</taxon>
        <taxon>Hyphomicrobiales</taxon>
        <taxon>Phyllobacteriaceae</taxon>
        <taxon>Nitratireductor</taxon>
    </lineage>
</organism>
<accession>A0ABY5MEH7</accession>
<gene>
    <name evidence="6" type="ORF">NTH_00650</name>
</gene>
<reference evidence="6 7" key="1">
    <citation type="submission" date="2018-07" db="EMBL/GenBank/DDBJ databases">
        <title>Genome sequence of Nitratireductor thuwali#1536.</title>
        <authorList>
            <person name="Michoud G."/>
            <person name="Merlino G."/>
            <person name="Sefrji F.O."/>
            <person name="Daffonchio D."/>
        </authorList>
    </citation>
    <scope>NUCLEOTIDE SEQUENCE [LARGE SCALE GENOMIC DNA]</scope>
    <source>
        <strain evidence="7">Nit1536</strain>
    </source>
</reference>
<evidence type="ECO:0000313" key="7">
    <source>
        <dbReference type="Proteomes" id="UP001342418"/>
    </source>
</evidence>
<sequence>MLENTETIAALGRLLIGGAFVVAGVRNIRAFAFLTEMVRKTGLPVPTLCLAVAIATQIAGGAAFAAGIGLGPAVLALCVFMVLATVLFHNFWSFQGPERVEHVNAFIGNSMITGGLLLGFAATV</sequence>
<feature type="transmembrane region" description="Helical" evidence="5">
    <location>
        <begin position="103"/>
        <end position="122"/>
    </location>
</feature>